<dbReference type="GO" id="GO:0008909">
    <property type="term" value="F:isochorismate synthase activity"/>
    <property type="evidence" value="ECO:0007669"/>
    <property type="project" value="UniProtKB-EC"/>
</dbReference>
<feature type="domain" description="Chorismate-utilising enzyme C-terminal" evidence="6">
    <location>
        <begin position="76"/>
        <end position="312"/>
    </location>
</feature>
<dbReference type="PANTHER" id="PTHR42839">
    <property type="entry name" value="ISOCHORISMATE SYNTHASE ENTC"/>
    <property type="match status" value="1"/>
</dbReference>
<dbReference type="STRING" id="867902.Ornrh_1572"/>
<organism evidence="7 8">
    <name type="scientific">Ornithobacterium rhinotracheale (strain ATCC 51463 / DSM 15997 / CCUG 23171 / CIP 104009 / LMG 9086)</name>
    <dbReference type="NCBI Taxonomy" id="867902"/>
    <lineage>
        <taxon>Bacteria</taxon>
        <taxon>Pseudomonadati</taxon>
        <taxon>Bacteroidota</taxon>
        <taxon>Flavobacteriia</taxon>
        <taxon>Flavobacteriales</taxon>
        <taxon>Weeksellaceae</taxon>
        <taxon>Ornithobacterium</taxon>
    </lineage>
</organism>
<evidence type="ECO:0000256" key="4">
    <source>
        <dbReference type="ARBA" id="ARBA00023235"/>
    </source>
</evidence>
<evidence type="ECO:0000256" key="3">
    <source>
        <dbReference type="ARBA" id="ARBA00012824"/>
    </source>
</evidence>
<name>I4A196_ORNRL</name>
<dbReference type="Pfam" id="PF00425">
    <property type="entry name" value="Chorismate_bind"/>
    <property type="match status" value="1"/>
</dbReference>
<proteinExistence type="inferred from homology"/>
<keyword evidence="4 7" id="KW-0413">Isomerase</keyword>
<dbReference type="EMBL" id="CP003283">
    <property type="protein sequence ID" value="AFL97730.1"/>
    <property type="molecule type" value="Genomic_DNA"/>
</dbReference>
<dbReference type="NCBIfam" id="TIGR00543">
    <property type="entry name" value="isochor_syn"/>
    <property type="match status" value="1"/>
</dbReference>
<dbReference type="PATRIC" id="fig|867902.3.peg.1526"/>
<accession>I4A196</accession>
<dbReference type="RefSeq" id="WP_014791281.1">
    <property type="nucleotide sequence ID" value="NC_018016.1"/>
</dbReference>
<dbReference type="HOGENOM" id="CLU_006493_8_0_10"/>
<comment type="similarity">
    <text evidence="2">Belongs to the isochorismate synthase family.</text>
</comment>
<evidence type="ECO:0000256" key="2">
    <source>
        <dbReference type="ARBA" id="ARBA00005297"/>
    </source>
</evidence>
<dbReference type="InterPro" id="IPR005801">
    <property type="entry name" value="ADC_synthase"/>
</dbReference>
<dbReference type="InterPro" id="IPR004561">
    <property type="entry name" value="IsoChor_synthase"/>
</dbReference>
<dbReference type="GeneID" id="71569652"/>
<sequence length="318" mass="36644">MSFILYKNPEDERLFYAELKATDTEKNGRNFIFHSFDNQTEWIFEILDEKNISKNEILSLKVDLQTENQPNYILSQAEYLDLCQNFIAELKAKNYEKLILSRVKKTPALSPTETFLKLTQKYPKAFVYLFQYEGTTWLGATPEQLVKIENNKLQTIALAGTKANAENRDWTEKEREEHQFVVDYIASALRDFKPEIGKTFTIELQNISHLKTNISATLPENFNTTQITEQLHPTPAVCGLPKAKSMAFILQNEPHERRFYAGFLGFKNANSADFYVNLRCAELFKDYTLRYVGGGLTAKSDAQSEWQETELKSLAIGE</sequence>
<keyword evidence="8" id="KW-1185">Reference proteome</keyword>
<gene>
    <name evidence="7" type="ordered locus">Ornrh_1572</name>
</gene>
<dbReference type="Gene3D" id="3.60.120.10">
    <property type="entry name" value="Anthranilate synthase"/>
    <property type="match status" value="1"/>
</dbReference>
<evidence type="ECO:0000313" key="8">
    <source>
        <dbReference type="Proteomes" id="UP000006051"/>
    </source>
</evidence>
<dbReference type="PANTHER" id="PTHR42839:SF2">
    <property type="entry name" value="ISOCHORISMATE SYNTHASE ENTC"/>
    <property type="match status" value="1"/>
</dbReference>
<dbReference type="AlphaFoldDB" id="I4A196"/>
<evidence type="ECO:0000256" key="5">
    <source>
        <dbReference type="ARBA" id="ARBA00041564"/>
    </source>
</evidence>
<dbReference type="KEGG" id="orh:Ornrh_1572"/>
<dbReference type="Proteomes" id="UP000006051">
    <property type="component" value="Chromosome"/>
</dbReference>
<evidence type="ECO:0000259" key="6">
    <source>
        <dbReference type="Pfam" id="PF00425"/>
    </source>
</evidence>
<evidence type="ECO:0000256" key="1">
    <source>
        <dbReference type="ARBA" id="ARBA00000799"/>
    </source>
</evidence>
<dbReference type="eggNOG" id="COG1169">
    <property type="taxonomic scope" value="Bacteria"/>
</dbReference>
<dbReference type="EC" id="5.4.4.2" evidence="3"/>
<evidence type="ECO:0000313" key="7">
    <source>
        <dbReference type="EMBL" id="AFL97730.1"/>
    </source>
</evidence>
<comment type="catalytic activity">
    <reaction evidence="1">
        <text>chorismate = isochorismate</text>
        <dbReference type="Rhea" id="RHEA:18985"/>
        <dbReference type="ChEBI" id="CHEBI:29748"/>
        <dbReference type="ChEBI" id="CHEBI:29780"/>
        <dbReference type="EC" id="5.4.4.2"/>
    </reaction>
</comment>
<dbReference type="InterPro" id="IPR015890">
    <property type="entry name" value="Chorismate_C"/>
</dbReference>
<protein>
    <recommendedName>
        <fullName evidence="3">isochorismate synthase</fullName>
        <ecNumber evidence="3">5.4.4.2</ecNumber>
    </recommendedName>
    <alternativeName>
        <fullName evidence="5">Isochorismate mutase</fullName>
    </alternativeName>
</protein>
<dbReference type="SUPFAM" id="SSF56322">
    <property type="entry name" value="ADC synthase"/>
    <property type="match status" value="1"/>
</dbReference>
<dbReference type="GeneID" id="97258209"/>
<reference evidence="7 8" key="1">
    <citation type="submission" date="2012-06" db="EMBL/GenBank/DDBJ databases">
        <title>The complete genome of Ornithobacterium rhinotracheale DSM 15997.</title>
        <authorList>
            <consortium name="US DOE Joint Genome Institute (JGI-PGF)"/>
            <person name="Lucas S."/>
            <person name="Copeland A."/>
            <person name="Lapidus A."/>
            <person name="Goodwin L."/>
            <person name="Pitluck S."/>
            <person name="Peters L."/>
            <person name="Mikhailova N."/>
            <person name="Teshima H."/>
            <person name="Kyrpides N."/>
            <person name="Mavromatis K."/>
            <person name="Pagani I."/>
            <person name="Ivanova N."/>
            <person name="Ovchinnikova G."/>
            <person name="Zeytun A."/>
            <person name="Detter J.C."/>
            <person name="Han C."/>
            <person name="Land M."/>
            <person name="Hauser L."/>
            <person name="Markowitz V."/>
            <person name="Cheng J.-F."/>
            <person name="Hugenholtz P."/>
            <person name="Woyke T."/>
            <person name="Wu D."/>
            <person name="Lang E."/>
            <person name="Kopitz M."/>
            <person name="Brambilla E."/>
            <person name="Klenk H.-P."/>
            <person name="Eisen J.A."/>
        </authorList>
    </citation>
    <scope>NUCLEOTIDE SEQUENCE [LARGE SCALE GENOMIC DNA]</scope>
    <source>
        <strain evidence="8">ATCC 51463 / DSM 15997 / CCUG 23171 / LMG 9086</strain>
    </source>
</reference>